<evidence type="ECO:0000259" key="6">
    <source>
        <dbReference type="PROSITE" id="PS50923"/>
    </source>
</evidence>
<evidence type="ECO:0000256" key="2">
    <source>
        <dbReference type="PROSITE-ProRule" id="PRU00302"/>
    </source>
</evidence>
<dbReference type="Proteomes" id="UP001652628">
    <property type="component" value="Chromosome 2R"/>
</dbReference>
<dbReference type="InterPro" id="IPR000436">
    <property type="entry name" value="Sushi_SCR_CCP_dom"/>
</dbReference>
<dbReference type="CDD" id="cd06263">
    <property type="entry name" value="MAM"/>
    <property type="match status" value="1"/>
</dbReference>
<keyword evidence="1" id="KW-1015">Disulfide bond</keyword>
<dbReference type="Pfam" id="PF00629">
    <property type="entry name" value="MAM"/>
    <property type="match status" value="1"/>
</dbReference>
<dbReference type="SMART" id="SM00137">
    <property type="entry name" value="MAM"/>
    <property type="match status" value="1"/>
</dbReference>
<sequence>MVFTAFHIFWFLAILTLHNYGQTNGDNFKELFLLPNGKMSCAKAGCEDIKTPMGGSIVITKGLRTEIKCDEGFVLFGSKVTYCNGAEWIRELGTCLKINETVDYWCDFEREDMCGWKEHNTQDHSWKRISFDPDFHDYTIHYPRHDHTFQSRTIDHFIRMEMDNNLSGVKHFLSPIYPKNLTLGNSLCFQFHIFMFGTDVKDLVVSAKLKSITIEDMLKNFKTNSTKFNHRGAKWVKYSIPIDEMDESFQVVFTVTDPASPRGDIVIDDVKLMKGECRHSSTNKTTKSTTQPTTTKKTIESSAPSTATYKTTKPTEPPTNTKKTIESSVLLTTTNKTTESTKQPVTTKNTIESCVPSTTTYKTTEPTKPPTNTKKTIESSVPSTPTNKTTESFKPPTISKIIEPSETLKNTKKTTELLTPPTYTYETKESSEPPTFITEFTEVTEITEVTEMTEYFEAQNSTKTVPPNSGEKCSNVDAGSLVTREMGFAGVYEQFD</sequence>
<dbReference type="InterPro" id="IPR013320">
    <property type="entry name" value="ConA-like_dom_sf"/>
</dbReference>
<dbReference type="SUPFAM" id="SSF57535">
    <property type="entry name" value="Complement control module/SCR domain"/>
    <property type="match status" value="1"/>
</dbReference>
<evidence type="ECO:0000256" key="1">
    <source>
        <dbReference type="ARBA" id="ARBA00023157"/>
    </source>
</evidence>
<dbReference type="SMART" id="SM00032">
    <property type="entry name" value="CCP"/>
    <property type="match status" value="1"/>
</dbReference>
<feature type="compositionally biased region" description="Low complexity" evidence="3">
    <location>
        <begin position="280"/>
        <end position="296"/>
    </location>
</feature>
<dbReference type="InterPro" id="IPR000998">
    <property type="entry name" value="MAM_dom"/>
</dbReference>
<accession>A0AB40A1S8</accession>
<feature type="domain" description="MAM" evidence="5">
    <location>
        <begin position="104"/>
        <end position="279"/>
    </location>
</feature>
<evidence type="ECO:0000256" key="4">
    <source>
        <dbReference type="SAM" id="SignalP"/>
    </source>
</evidence>
<dbReference type="PANTHER" id="PTHR23282">
    <property type="entry name" value="APICAL ENDOSOMAL GLYCOPROTEIN PRECURSOR"/>
    <property type="match status" value="1"/>
</dbReference>
<evidence type="ECO:0000313" key="7">
    <source>
        <dbReference type="Proteomes" id="UP001652628"/>
    </source>
</evidence>
<dbReference type="Gene3D" id="2.60.120.200">
    <property type="match status" value="1"/>
</dbReference>
<evidence type="ECO:0000313" key="8">
    <source>
        <dbReference type="RefSeq" id="XP_036669546.2"/>
    </source>
</evidence>
<dbReference type="AlphaFoldDB" id="A0AB40A1S8"/>
<feature type="compositionally biased region" description="Low complexity" evidence="3">
    <location>
        <begin position="357"/>
        <end position="374"/>
    </location>
</feature>
<keyword evidence="7" id="KW-1185">Reference proteome</keyword>
<feature type="compositionally biased region" description="Polar residues" evidence="3">
    <location>
        <begin position="378"/>
        <end position="392"/>
    </location>
</feature>
<proteinExistence type="predicted"/>
<feature type="compositionally biased region" description="Low complexity" evidence="3">
    <location>
        <begin position="304"/>
        <end position="322"/>
    </location>
</feature>
<name>A0AB40A1S8_DROSZ</name>
<keyword evidence="4" id="KW-0732">Signal</keyword>
<dbReference type="CDD" id="cd00033">
    <property type="entry name" value="CCP"/>
    <property type="match status" value="1"/>
</dbReference>
<dbReference type="PROSITE" id="PS50060">
    <property type="entry name" value="MAM_2"/>
    <property type="match status" value="1"/>
</dbReference>
<dbReference type="PANTHER" id="PTHR23282:SF146">
    <property type="entry name" value="RT07201P-RELATED"/>
    <property type="match status" value="1"/>
</dbReference>
<dbReference type="SUPFAM" id="SSF49899">
    <property type="entry name" value="Concanavalin A-like lectins/glucanases"/>
    <property type="match status" value="1"/>
</dbReference>
<feature type="chain" id="PRO_5045980522" evidence="4">
    <location>
        <begin position="26"/>
        <end position="496"/>
    </location>
</feature>
<dbReference type="PROSITE" id="PS50923">
    <property type="entry name" value="SUSHI"/>
    <property type="match status" value="1"/>
</dbReference>
<dbReference type="InterPro" id="IPR051560">
    <property type="entry name" value="MAM_domain-containing"/>
</dbReference>
<dbReference type="GO" id="GO:0016020">
    <property type="term" value="C:membrane"/>
    <property type="evidence" value="ECO:0007669"/>
    <property type="project" value="InterPro"/>
</dbReference>
<evidence type="ECO:0000256" key="3">
    <source>
        <dbReference type="SAM" id="MobiDB-lite"/>
    </source>
</evidence>
<dbReference type="GeneID" id="118876967"/>
<feature type="region of interest" description="Disordered" evidence="3">
    <location>
        <begin position="357"/>
        <end position="394"/>
    </location>
</feature>
<dbReference type="RefSeq" id="XP_036669546.2">
    <property type="nucleotide sequence ID" value="XM_036813651.3"/>
</dbReference>
<protein>
    <submittedName>
        <fullName evidence="8">Poly(A) polymerase-like</fullName>
    </submittedName>
</protein>
<evidence type="ECO:0000259" key="5">
    <source>
        <dbReference type="PROSITE" id="PS50060"/>
    </source>
</evidence>
<feature type="region of interest" description="Disordered" evidence="3">
    <location>
        <begin position="278"/>
        <end position="328"/>
    </location>
</feature>
<feature type="signal peptide" evidence="4">
    <location>
        <begin position="1"/>
        <end position="25"/>
    </location>
</feature>
<organism evidence="7 8">
    <name type="scientific">Drosophila suzukii</name>
    <name type="common">Spotted-wing drosophila fruit fly</name>
    <dbReference type="NCBI Taxonomy" id="28584"/>
    <lineage>
        <taxon>Eukaryota</taxon>
        <taxon>Metazoa</taxon>
        <taxon>Ecdysozoa</taxon>
        <taxon>Arthropoda</taxon>
        <taxon>Hexapoda</taxon>
        <taxon>Insecta</taxon>
        <taxon>Pterygota</taxon>
        <taxon>Neoptera</taxon>
        <taxon>Endopterygota</taxon>
        <taxon>Diptera</taxon>
        <taxon>Brachycera</taxon>
        <taxon>Muscomorpha</taxon>
        <taxon>Ephydroidea</taxon>
        <taxon>Drosophilidae</taxon>
        <taxon>Drosophila</taxon>
        <taxon>Sophophora</taxon>
    </lineage>
</organism>
<comment type="caution">
    <text evidence="2">Lacks conserved residue(s) required for the propagation of feature annotation.</text>
</comment>
<gene>
    <name evidence="8" type="primary">LOC118876967</name>
</gene>
<keyword evidence="2" id="KW-0768">Sushi</keyword>
<dbReference type="InterPro" id="IPR035976">
    <property type="entry name" value="Sushi/SCR/CCP_sf"/>
</dbReference>
<reference evidence="8" key="1">
    <citation type="submission" date="2025-08" db="UniProtKB">
        <authorList>
            <consortium name="RefSeq"/>
        </authorList>
    </citation>
    <scope>IDENTIFICATION</scope>
</reference>
<feature type="domain" description="Sushi" evidence="6">
    <location>
        <begin position="39"/>
        <end position="97"/>
    </location>
</feature>